<dbReference type="AlphaFoldDB" id="A0A813J0P5"/>
<comment type="caution">
    <text evidence="1">The sequence shown here is derived from an EMBL/GenBank/DDBJ whole genome shotgun (WGS) entry which is preliminary data.</text>
</comment>
<accession>A0A813J0P5</accession>
<reference evidence="1" key="1">
    <citation type="submission" date="2021-02" db="EMBL/GenBank/DDBJ databases">
        <authorList>
            <person name="Dougan E. K."/>
            <person name="Rhodes N."/>
            <person name="Thang M."/>
            <person name="Chan C."/>
        </authorList>
    </citation>
    <scope>NUCLEOTIDE SEQUENCE</scope>
</reference>
<proteinExistence type="predicted"/>
<sequence>RLLAMQGPRGRSVPPVVIQQLEDFRSRAQLLRQSLDTPAAAAFSWDAAWGGLSEK</sequence>
<evidence type="ECO:0000313" key="1">
    <source>
        <dbReference type="EMBL" id="CAE8660102.1"/>
    </source>
</evidence>
<dbReference type="Proteomes" id="UP000626109">
    <property type="component" value="Unassembled WGS sequence"/>
</dbReference>
<dbReference type="EMBL" id="CAJNNW010016989">
    <property type="protein sequence ID" value="CAE8660102.1"/>
    <property type="molecule type" value="Genomic_DNA"/>
</dbReference>
<organism evidence="1 2">
    <name type="scientific">Polarella glacialis</name>
    <name type="common">Dinoflagellate</name>
    <dbReference type="NCBI Taxonomy" id="89957"/>
    <lineage>
        <taxon>Eukaryota</taxon>
        <taxon>Sar</taxon>
        <taxon>Alveolata</taxon>
        <taxon>Dinophyceae</taxon>
        <taxon>Suessiales</taxon>
        <taxon>Suessiaceae</taxon>
        <taxon>Polarella</taxon>
    </lineage>
</organism>
<gene>
    <name evidence="1" type="ORF">PGLA2088_LOCUS14033</name>
</gene>
<name>A0A813J0P5_POLGL</name>
<protein>
    <submittedName>
        <fullName evidence="1">Uncharacterized protein</fullName>
    </submittedName>
</protein>
<evidence type="ECO:0000313" key="2">
    <source>
        <dbReference type="Proteomes" id="UP000626109"/>
    </source>
</evidence>
<feature type="non-terminal residue" evidence="1">
    <location>
        <position position="1"/>
    </location>
</feature>